<evidence type="ECO:0000256" key="1">
    <source>
        <dbReference type="ARBA" id="ARBA00022801"/>
    </source>
</evidence>
<feature type="domain" description="Serine hydrolase" evidence="2">
    <location>
        <begin position="2"/>
        <end position="268"/>
    </location>
</feature>
<dbReference type="EMBL" id="JBFXLR010000009">
    <property type="protein sequence ID" value="KAL2855694.1"/>
    <property type="molecule type" value="Genomic_DNA"/>
</dbReference>
<organism evidence="3 4">
    <name type="scientific">Aspergillus pseudodeflectus</name>
    <dbReference type="NCBI Taxonomy" id="176178"/>
    <lineage>
        <taxon>Eukaryota</taxon>
        <taxon>Fungi</taxon>
        <taxon>Dikarya</taxon>
        <taxon>Ascomycota</taxon>
        <taxon>Pezizomycotina</taxon>
        <taxon>Eurotiomycetes</taxon>
        <taxon>Eurotiomycetidae</taxon>
        <taxon>Eurotiales</taxon>
        <taxon>Aspergillaceae</taxon>
        <taxon>Aspergillus</taxon>
        <taxon>Aspergillus subgen. Nidulantes</taxon>
    </lineage>
</organism>
<accession>A0ABR4KTT7</accession>
<dbReference type="InterPro" id="IPR005645">
    <property type="entry name" value="FSH-like_dom"/>
</dbReference>
<evidence type="ECO:0000313" key="3">
    <source>
        <dbReference type="EMBL" id="KAL2855694.1"/>
    </source>
</evidence>
<dbReference type="Proteomes" id="UP001610444">
    <property type="component" value="Unassembled WGS sequence"/>
</dbReference>
<dbReference type="Pfam" id="PF03959">
    <property type="entry name" value="FSH1"/>
    <property type="match status" value="1"/>
</dbReference>
<comment type="caution">
    <text evidence="3">The sequence shown here is derived from an EMBL/GenBank/DDBJ whole genome shotgun (WGS) entry which is preliminary data.</text>
</comment>
<proteinExistence type="predicted"/>
<dbReference type="GO" id="GO:0016787">
    <property type="term" value="F:hydrolase activity"/>
    <property type="evidence" value="ECO:0007669"/>
    <property type="project" value="UniProtKB-KW"/>
</dbReference>
<dbReference type="GeneID" id="98160024"/>
<gene>
    <name evidence="3" type="ORF">BJX68DRAFT_264048</name>
</gene>
<keyword evidence="4" id="KW-1185">Reference proteome</keyword>
<reference evidence="3 4" key="1">
    <citation type="submission" date="2024-07" db="EMBL/GenBank/DDBJ databases">
        <title>Section-level genome sequencing and comparative genomics of Aspergillus sections Usti and Cavernicolus.</title>
        <authorList>
            <consortium name="Lawrence Berkeley National Laboratory"/>
            <person name="Nybo J.L."/>
            <person name="Vesth T.C."/>
            <person name="Theobald S."/>
            <person name="Frisvad J.C."/>
            <person name="Larsen T.O."/>
            <person name="Kjaerboelling I."/>
            <person name="Rothschild-Mancinelli K."/>
            <person name="Lyhne E.K."/>
            <person name="Kogle M.E."/>
            <person name="Barry K."/>
            <person name="Clum A."/>
            <person name="Na H."/>
            <person name="Ledsgaard L."/>
            <person name="Lin J."/>
            <person name="Lipzen A."/>
            <person name="Kuo A."/>
            <person name="Riley R."/>
            <person name="Mondo S."/>
            <person name="LaButti K."/>
            <person name="Haridas S."/>
            <person name="Pangalinan J."/>
            <person name="Salamov A.A."/>
            <person name="Simmons B.A."/>
            <person name="Magnuson J.K."/>
            <person name="Chen J."/>
            <person name="Drula E."/>
            <person name="Henrissat B."/>
            <person name="Wiebenga A."/>
            <person name="Lubbers R.J."/>
            <person name="Gomes A.C."/>
            <person name="Macurrencykelacurrency M.R."/>
            <person name="Stajich J."/>
            <person name="Grigoriev I.V."/>
            <person name="Mortensen U.H."/>
            <person name="De vries R.P."/>
            <person name="Baker S.E."/>
            <person name="Andersen M.R."/>
        </authorList>
    </citation>
    <scope>NUCLEOTIDE SEQUENCE [LARGE SCALE GENOMIC DNA]</scope>
    <source>
        <strain evidence="3 4">CBS 756.74</strain>
    </source>
</reference>
<sequence>MPKILCLHGHGTSGHIFKIQTASFRSKLPPGYTFDFPSAPYPSNPSPGIETIFPDSPTYTWFTQPTPASIRGAHAWVREYVAANGPYDAVMCFSQGCSVIASMALYHAFDKSNGVAGESEALPFGAAIFICGGVPLRTLEDMGLPVSANAHELSKATGSLLTATASKLTQLGANLSLIKRGVGLWDRDGSDTQLLHDPDPAARPGRNDVFGLDYTVFPEWARIDIPTGHVYGAKDPRWPAGIQLAEFCSDRVEMDHGGGHDIPRSTRVAEGIAGLVRGVVERGMVE</sequence>
<dbReference type="InterPro" id="IPR050593">
    <property type="entry name" value="LovG"/>
</dbReference>
<name>A0ABR4KTT7_9EURO</name>
<protein>
    <submittedName>
        <fullName evidence="3">Serine hydrolase FSH</fullName>
    </submittedName>
</protein>
<dbReference type="SUPFAM" id="SSF53474">
    <property type="entry name" value="alpha/beta-Hydrolases"/>
    <property type="match status" value="1"/>
</dbReference>
<dbReference type="InterPro" id="IPR029058">
    <property type="entry name" value="AB_hydrolase_fold"/>
</dbReference>
<dbReference type="PANTHER" id="PTHR48070">
    <property type="entry name" value="ESTERASE OVCA2"/>
    <property type="match status" value="1"/>
</dbReference>
<dbReference type="PANTHER" id="PTHR48070:SF7">
    <property type="entry name" value="SERINE HYDROLASE FSH DOMAIN-CONTAINING PROTEIN-RELATED"/>
    <property type="match status" value="1"/>
</dbReference>
<keyword evidence="1 3" id="KW-0378">Hydrolase</keyword>
<evidence type="ECO:0000313" key="4">
    <source>
        <dbReference type="Proteomes" id="UP001610444"/>
    </source>
</evidence>
<dbReference type="RefSeq" id="XP_070902101.1">
    <property type="nucleotide sequence ID" value="XM_071044860.1"/>
</dbReference>
<dbReference type="Gene3D" id="3.40.50.1820">
    <property type="entry name" value="alpha/beta hydrolase"/>
    <property type="match status" value="1"/>
</dbReference>
<evidence type="ECO:0000259" key="2">
    <source>
        <dbReference type="Pfam" id="PF03959"/>
    </source>
</evidence>